<name>X1AJS8_9ZZZZ</name>
<accession>X1AJS8</accession>
<evidence type="ECO:0000313" key="1">
    <source>
        <dbReference type="EMBL" id="GAG72803.1"/>
    </source>
</evidence>
<reference evidence="1" key="1">
    <citation type="journal article" date="2014" name="Front. Microbiol.">
        <title>High frequency of phylogenetically diverse reductive dehalogenase-homologous genes in deep subseafloor sedimentary metagenomes.</title>
        <authorList>
            <person name="Kawai M."/>
            <person name="Futagami T."/>
            <person name="Toyoda A."/>
            <person name="Takaki Y."/>
            <person name="Nishi S."/>
            <person name="Hori S."/>
            <person name="Arai W."/>
            <person name="Tsubouchi T."/>
            <person name="Morono Y."/>
            <person name="Uchiyama I."/>
            <person name="Ito T."/>
            <person name="Fujiyama A."/>
            <person name="Inagaki F."/>
            <person name="Takami H."/>
        </authorList>
    </citation>
    <scope>NUCLEOTIDE SEQUENCE</scope>
    <source>
        <strain evidence="1">Expedition CK06-06</strain>
    </source>
</reference>
<dbReference type="EMBL" id="BART01000479">
    <property type="protein sequence ID" value="GAG72803.1"/>
    <property type="molecule type" value="Genomic_DNA"/>
</dbReference>
<proteinExistence type="predicted"/>
<comment type="caution">
    <text evidence="1">The sequence shown here is derived from an EMBL/GenBank/DDBJ whole genome shotgun (WGS) entry which is preliminary data.</text>
</comment>
<dbReference type="AlphaFoldDB" id="X1AJS8"/>
<sequence>MIGDIFDLTVNIGCPQSAASFSLAYRETVTKDSFTFATEAICEAWDDAHDVALRNFLADDFNVVSFTCRKRFDLQEPKFRRPNAVQAGQRPGPGLPANNAIVISLAQSTFAAKSNGRIFIPGLPEADTDVGVVDAAEQILIQLFMDSLILPLSEPSPGNGEWELGVISQIVLRVPDAPPAWAASFAPVTSLSSSPIIQTQRRRTTRIVGEAA</sequence>
<gene>
    <name evidence="1" type="ORF">S01H4_02256</name>
</gene>
<organism evidence="1">
    <name type="scientific">marine sediment metagenome</name>
    <dbReference type="NCBI Taxonomy" id="412755"/>
    <lineage>
        <taxon>unclassified sequences</taxon>
        <taxon>metagenomes</taxon>
        <taxon>ecological metagenomes</taxon>
    </lineage>
</organism>
<protein>
    <submittedName>
        <fullName evidence="1">Uncharacterized protein</fullName>
    </submittedName>
</protein>